<reference evidence="9" key="1">
    <citation type="submission" date="2020-11" db="EMBL/GenBank/DDBJ databases">
        <authorList>
            <person name="Tran Van P."/>
        </authorList>
    </citation>
    <scope>NUCLEOTIDE SEQUENCE</scope>
</reference>
<gene>
    <name evidence="9" type="ORF">TCEB3V08_LOCUS7833</name>
</gene>
<evidence type="ECO:0000256" key="2">
    <source>
        <dbReference type="ARBA" id="ARBA00022723"/>
    </source>
</evidence>
<dbReference type="GO" id="GO:0000492">
    <property type="term" value="P:box C/D snoRNP assembly"/>
    <property type="evidence" value="ECO:0007669"/>
    <property type="project" value="TreeGrafter"/>
</dbReference>
<evidence type="ECO:0000256" key="3">
    <source>
        <dbReference type="ARBA" id="ARBA00022771"/>
    </source>
</evidence>
<keyword evidence="4" id="KW-0862">Zinc</keyword>
<evidence type="ECO:0000256" key="7">
    <source>
        <dbReference type="PROSITE-ProRule" id="PRU00453"/>
    </source>
</evidence>
<dbReference type="GO" id="GO:0000463">
    <property type="term" value="P:maturation of LSU-rRNA from tricistronic rRNA transcript (SSU-rRNA, 5.8S rRNA, LSU-rRNA)"/>
    <property type="evidence" value="ECO:0007669"/>
    <property type="project" value="TreeGrafter"/>
</dbReference>
<dbReference type="Gene3D" id="3.30.60.190">
    <property type="match status" value="1"/>
</dbReference>
<organism evidence="9">
    <name type="scientific">Timema cristinae</name>
    <name type="common">Walking stick</name>
    <dbReference type="NCBI Taxonomy" id="61476"/>
    <lineage>
        <taxon>Eukaryota</taxon>
        <taxon>Metazoa</taxon>
        <taxon>Ecdysozoa</taxon>
        <taxon>Arthropoda</taxon>
        <taxon>Hexapoda</taxon>
        <taxon>Insecta</taxon>
        <taxon>Pterygota</taxon>
        <taxon>Neoptera</taxon>
        <taxon>Polyneoptera</taxon>
        <taxon>Phasmatodea</taxon>
        <taxon>Timematodea</taxon>
        <taxon>Timematoidea</taxon>
        <taxon>Timematidae</taxon>
        <taxon>Timema</taxon>
    </lineage>
</organism>
<dbReference type="SUPFAM" id="SSF144232">
    <property type="entry name" value="HIT/MYND zinc finger-like"/>
    <property type="match status" value="1"/>
</dbReference>
<dbReference type="GO" id="GO:0070761">
    <property type="term" value="C:pre-snoRNP complex"/>
    <property type="evidence" value="ECO:0007669"/>
    <property type="project" value="TreeGrafter"/>
</dbReference>
<dbReference type="CDD" id="cd23023">
    <property type="entry name" value="zf-HIT_BCD1"/>
    <property type="match status" value="1"/>
</dbReference>
<evidence type="ECO:0000256" key="6">
    <source>
        <dbReference type="ARBA" id="ARBA00049654"/>
    </source>
</evidence>
<proteinExistence type="inferred from homology"/>
<sequence length="353" mass="39748">MATLSARLGKCEVCACKDAKYTCPKCEVKTCCIACANIHKKELSCSGVRDKVNFKQLSKFTNMDLQSDYMLLEEMTRNVEKYSRDPLKGHGRNEKDIPHVHPLALPSQEFLPTQGQHHVLGLEDITSSGGGWSGSSHKETTSSVLMKGERTASVLMKGERTASVLMKDKRIASVDERLGENVRIGSHVNKYLDPAVCDLSLREHLQFYQSAGLSGVHLMLKAEKVPKAGVWYYELDPALTLKENLAGKCVIEFPTVYVVLEHHKHLFETLDSDEEFEEYDVMSREFPNKFNGTGQRGFTRTNRNGVVNRGINKTNNFLFNHSDNSDSSDTEQNVKKPKLDIPPYHVLIKQHMS</sequence>
<feature type="domain" description="HIT-type" evidence="8">
    <location>
        <begin position="11"/>
        <end position="45"/>
    </location>
</feature>
<dbReference type="GO" id="GO:0008270">
    <property type="term" value="F:zinc ion binding"/>
    <property type="evidence" value="ECO:0007669"/>
    <property type="project" value="UniProtKB-UniRule"/>
</dbReference>
<dbReference type="InterPro" id="IPR007529">
    <property type="entry name" value="Znf_HIT"/>
</dbReference>
<dbReference type="InterPro" id="IPR057721">
    <property type="entry name" value="BCD1_alpha/beta"/>
</dbReference>
<evidence type="ECO:0000256" key="1">
    <source>
        <dbReference type="ARBA" id="ARBA00022553"/>
    </source>
</evidence>
<dbReference type="PANTHER" id="PTHR13483:SF3">
    <property type="entry name" value="BOX C_D SNORNA PROTEIN 1"/>
    <property type="match status" value="1"/>
</dbReference>
<accession>A0A7R9D1Z6</accession>
<dbReference type="InterPro" id="IPR051639">
    <property type="entry name" value="BCD1"/>
</dbReference>
<comment type="function">
    <text evidence="5">Required for box C/D snoRNAs accumulation involved in snoRNA processing, snoRNA transport to the nucleolus and ribosome biogenesis.</text>
</comment>
<protein>
    <recommendedName>
        <fullName evidence="8">HIT-type domain-containing protein</fullName>
    </recommendedName>
</protein>
<dbReference type="PROSITE" id="PS51083">
    <property type="entry name" value="ZF_HIT"/>
    <property type="match status" value="1"/>
</dbReference>
<evidence type="ECO:0000256" key="4">
    <source>
        <dbReference type="ARBA" id="ARBA00022833"/>
    </source>
</evidence>
<dbReference type="GO" id="GO:0005634">
    <property type="term" value="C:nucleus"/>
    <property type="evidence" value="ECO:0007669"/>
    <property type="project" value="TreeGrafter"/>
</dbReference>
<name>A0A7R9D1Z6_TIMCR</name>
<dbReference type="GO" id="GO:0048254">
    <property type="term" value="P:snoRNA localization"/>
    <property type="evidence" value="ECO:0007669"/>
    <property type="project" value="TreeGrafter"/>
</dbReference>
<dbReference type="EMBL" id="OC319343">
    <property type="protein sequence ID" value="CAD7405113.1"/>
    <property type="molecule type" value="Genomic_DNA"/>
</dbReference>
<keyword evidence="3 7" id="KW-0863">Zinc-finger</keyword>
<keyword evidence="2" id="KW-0479">Metal-binding</keyword>
<dbReference type="Pfam" id="PF04438">
    <property type="entry name" value="zf-HIT"/>
    <property type="match status" value="1"/>
</dbReference>
<evidence type="ECO:0000256" key="5">
    <source>
        <dbReference type="ARBA" id="ARBA00049598"/>
    </source>
</evidence>
<evidence type="ECO:0000313" key="9">
    <source>
        <dbReference type="EMBL" id="CAD7405113.1"/>
    </source>
</evidence>
<dbReference type="Pfam" id="PF25790">
    <property type="entry name" value="BCD1"/>
    <property type="match status" value="1"/>
</dbReference>
<dbReference type="PANTHER" id="PTHR13483">
    <property type="entry name" value="BOX C_D SNORNA PROTEIN 1-RELATED"/>
    <property type="match status" value="1"/>
</dbReference>
<keyword evidence="1" id="KW-0597">Phosphoprotein</keyword>
<evidence type="ECO:0000259" key="8">
    <source>
        <dbReference type="PROSITE" id="PS51083"/>
    </source>
</evidence>
<comment type="similarity">
    <text evidence="6">Belongs to the BCD1 family.</text>
</comment>
<dbReference type="AlphaFoldDB" id="A0A7R9D1Z6"/>